<evidence type="ECO:0000256" key="1">
    <source>
        <dbReference type="ARBA" id="ARBA00004141"/>
    </source>
</evidence>
<dbReference type="AlphaFoldDB" id="A0AA85AUR1"/>
<dbReference type="WBParaSite" id="SMTH1_12840.1">
    <property type="protein sequence ID" value="SMTH1_12840.1"/>
    <property type="gene ID" value="SMTH1_12840"/>
</dbReference>
<dbReference type="GO" id="GO:0016020">
    <property type="term" value="C:membrane"/>
    <property type="evidence" value="ECO:0007669"/>
    <property type="project" value="UniProtKB-SubCell"/>
</dbReference>
<dbReference type="PANTHER" id="PTHR18966">
    <property type="entry name" value="IONOTROPIC GLUTAMATE RECEPTOR"/>
    <property type="match status" value="1"/>
</dbReference>
<dbReference type="InterPro" id="IPR001320">
    <property type="entry name" value="Iontro_rcpt_C"/>
</dbReference>
<keyword evidence="7" id="KW-0675">Receptor</keyword>
<evidence type="ECO:0000256" key="12">
    <source>
        <dbReference type="SAM" id="SignalP"/>
    </source>
</evidence>
<dbReference type="InterPro" id="IPR015683">
    <property type="entry name" value="Ionotropic_Glu_rcpt"/>
</dbReference>
<dbReference type="Pfam" id="PF00060">
    <property type="entry name" value="Lig_chan"/>
    <property type="match status" value="1"/>
</dbReference>
<dbReference type="Gene3D" id="3.40.190.10">
    <property type="entry name" value="Periplasmic binding protein-like II"/>
    <property type="match status" value="1"/>
</dbReference>
<evidence type="ECO:0000256" key="11">
    <source>
        <dbReference type="SAM" id="MobiDB-lite"/>
    </source>
</evidence>
<keyword evidence="4" id="KW-1133">Transmembrane helix</keyword>
<feature type="domain" description="Ionotropic glutamate receptor C-terminal" evidence="13">
    <location>
        <begin position="6"/>
        <end position="167"/>
    </location>
</feature>
<evidence type="ECO:0000256" key="3">
    <source>
        <dbReference type="ARBA" id="ARBA00022692"/>
    </source>
</evidence>
<evidence type="ECO:0000256" key="10">
    <source>
        <dbReference type="ARBA" id="ARBA00023303"/>
    </source>
</evidence>
<organism evidence="14 15">
    <name type="scientific">Schistosoma mattheei</name>
    <dbReference type="NCBI Taxonomy" id="31246"/>
    <lineage>
        <taxon>Eukaryota</taxon>
        <taxon>Metazoa</taxon>
        <taxon>Spiralia</taxon>
        <taxon>Lophotrochozoa</taxon>
        <taxon>Platyhelminthes</taxon>
        <taxon>Trematoda</taxon>
        <taxon>Digenea</taxon>
        <taxon>Strigeidida</taxon>
        <taxon>Schistosomatoidea</taxon>
        <taxon>Schistosomatidae</taxon>
        <taxon>Schistosoma</taxon>
    </lineage>
</organism>
<evidence type="ECO:0000259" key="13">
    <source>
        <dbReference type="SMART" id="SM00079"/>
    </source>
</evidence>
<keyword evidence="10" id="KW-0407">Ion channel</keyword>
<dbReference type="Proteomes" id="UP000050791">
    <property type="component" value="Unassembled WGS sequence"/>
</dbReference>
<evidence type="ECO:0000256" key="5">
    <source>
        <dbReference type="ARBA" id="ARBA00023065"/>
    </source>
</evidence>
<protein>
    <recommendedName>
        <fullName evidence="13">Ionotropic glutamate receptor C-terminal domain-containing protein</fullName>
    </recommendedName>
</protein>
<dbReference type="SMART" id="SM00079">
    <property type="entry name" value="PBPe"/>
    <property type="match status" value="1"/>
</dbReference>
<evidence type="ECO:0000256" key="6">
    <source>
        <dbReference type="ARBA" id="ARBA00023136"/>
    </source>
</evidence>
<evidence type="ECO:0000313" key="14">
    <source>
        <dbReference type="Proteomes" id="UP000050791"/>
    </source>
</evidence>
<comment type="subcellular location">
    <subcellularLocation>
        <location evidence="1">Membrane</location>
        <topology evidence="1">Multi-pass membrane protein</topology>
    </subcellularLocation>
</comment>
<keyword evidence="2" id="KW-0813">Transport</keyword>
<keyword evidence="3" id="KW-0812">Transmembrane</keyword>
<keyword evidence="5" id="KW-0406">Ion transport</keyword>
<name>A0AA85AUR1_9TREM</name>
<reference evidence="15" key="1">
    <citation type="submission" date="2023-11" db="UniProtKB">
        <authorList>
            <consortium name="WormBaseParasite"/>
        </authorList>
    </citation>
    <scope>IDENTIFICATION</scope>
</reference>
<sequence>MANIWALFALVFLASYTANLAAFMIAKEDYFDLSGINDWRLQHPWNVKPPFRFATIPSGATEENIKINFPEMHKYMRKYNKSDVEDGLKAMKSGQLDAFLYDANVLDYWAMKDEGCKLRTVGNLYAMTGYGIGFAKNSRWLTKVNSRILDYQKNGKLQRWKKFWQTGSCKKDAAVGNTNKTLGVKNFITNWFGRLSLTANHTCYLSEQNNQIMSVKLAKYKCDNPTCDIKSKNYAKQVELLQNQLDELQKSLQKQNSPIQQCNNLHGNHFQNKIITLDSCEYPKRKKRPVKKSGQSSQSKVPKSDDKHRLKMKNHSIAKPILNNNVNIHTKLNTGYLKAITTTTTTTTITTQRKHIGRLSENAHHKVTIIPVVDHYSNYNEHENYQTKSPNNTEIQYVILPKLDSSPNRRRRFIKSESVGPYHNISECHTNVYFDTVDNVTTLNKTQSVLRVINPNDKLIDSEENNPDNYFNHNPIVNASHLEQYPSLTNILSKVDKNLISVSLDQQEQEQCSTNCLVEKESVL</sequence>
<evidence type="ECO:0000256" key="8">
    <source>
        <dbReference type="ARBA" id="ARBA00023180"/>
    </source>
</evidence>
<dbReference type="SUPFAM" id="SSF53850">
    <property type="entry name" value="Periplasmic binding protein-like II"/>
    <property type="match status" value="1"/>
</dbReference>
<keyword evidence="9" id="KW-1071">Ligand-gated ion channel</keyword>
<keyword evidence="8" id="KW-0325">Glycoprotein</keyword>
<dbReference type="FunFam" id="3.40.190.10:FF:000155">
    <property type="entry name" value="Glutamate receptor ionotropic, NMDA 2B"/>
    <property type="match status" value="1"/>
</dbReference>
<keyword evidence="12" id="KW-0732">Signal</keyword>
<dbReference type="GO" id="GO:0015276">
    <property type="term" value="F:ligand-gated monoatomic ion channel activity"/>
    <property type="evidence" value="ECO:0007669"/>
    <property type="project" value="InterPro"/>
</dbReference>
<evidence type="ECO:0000256" key="2">
    <source>
        <dbReference type="ARBA" id="ARBA00022448"/>
    </source>
</evidence>
<feature type="signal peptide" evidence="12">
    <location>
        <begin position="1"/>
        <end position="21"/>
    </location>
</feature>
<evidence type="ECO:0000256" key="4">
    <source>
        <dbReference type="ARBA" id="ARBA00022989"/>
    </source>
</evidence>
<feature type="region of interest" description="Disordered" evidence="11">
    <location>
        <begin position="285"/>
        <end position="310"/>
    </location>
</feature>
<feature type="compositionally biased region" description="Low complexity" evidence="11">
    <location>
        <begin position="292"/>
        <end position="301"/>
    </location>
</feature>
<keyword evidence="6" id="KW-0472">Membrane</keyword>
<proteinExistence type="predicted"/>
<evidence type="ECO:0000256" key="7">
    <source>
        <dbReference type="ARBA" id="ARBA00023170"/>
    </source>
</evidence>
<evidence type="ECO:0000256" key="9">
    <source>
        <dbReference type="ARBA" id="ARBA00023286"/>
    </source>
</evidence>
<evidence type="ECO:0000313" key="15">
    <source>
        <dbReference type="WBParaSite" id="SMTH1_12840.1"/>
    </source>
</evidence>
<feature type="chain" id="PRO_5041738638" description="Ionotropic glutamate receptor C-terminal domain-containing protein" evidence="12">
    <location>
        <begin position="22"/>
        <end position="524"/>
    </location>
</feature>
<accession>A0AA85AUR1</accession>